<dbReference type="Pfam" id="PF00271">
    <property type="entry name" value="Helicase_C"/>
    <property type="match status" value="1"/>
</dbReference>
<feature type="coiled-coil region" evidence="1">
    <location>
        <begin position="158"/>
        <end position="224"/>
    </location>
</feature>
<gene>
    <name evidence="4" type="ORF">APQ14_05830</name>
</gene>
<dbReference type="InterPro" id="IPR050742">
    <property type="entry name" value="Helicase_Restrict-Modif_Enz"/>
</dbReference>
<proteinExistence type="predicted"/>
<dbReference type="Pfam" id="PF04851">
    <property type="entry name" value="ResIII"/>
    <property type="match status" value="1"/>
</dbReference>
<dbReference type="GO" id="GO:0005524">
    <property type="term" value="F:ATP binding"/>
    <property type="evidence" value="ECO:0007669"/>
    <property type="project" value="InterPro"/>
</dbReference>
<evidence type="ECO:0000259" key="2">
    <source>
        <dbReference type="PROSITE" id="PS51192"/>
    </source>
</evidence>
<accession>A0A109D9R8</accession>
<feature type="domain" description="Helicase C-terminal" evidence="3">
    <location>
        <begin position="731"/>
        <end position="895"/>
    </location>
</feature>
<keyword evidence="4" id="KW-0547">Nucleotide-binding</keyword>
<evidence type="ECO:0000259" key="3">
    <source>
        <dbReference type="PROSITE" id="PS51194"/>
    </source>
</evidence>
<dbReference type="InterPro" id="IPR001650">
    <property type="entry name" value="Helicase_C-like"/>
</dbReference>
<dbReference type="GO" id="GO:0006304">
    <property type="term" value="P:DNA modification"/>
    <property type="evidence" value="ECO:0007669"/>
    <property type="project" value="InterPro"/>
</dbReference>
<dbReference type="PANTHER" id="PTHR47396:SF1">
    <property type="entry name" value="ATP-DEPENDENT HELICASE IRC3-RELATED"/>
    <property type="match status" value="1"/>
</dbReference>
<dbReference type="SMART" id="SM00490">
    <property type="entry name" value="HELICc"/>
    <property type="match status" value="1"/>
</dbReference>
<dbReference type="EMBL" id="LMXU01000013">
    <property type="protein sequence ID" value="KWU01497.1"/>
    <property type="molecule type" value="Genomic_DNA"/>
</dbReference>
<dbReference type="SUPFAM" id="SSF52540">
    <property type="entry name" value="P-loop containing nucleoside triphosphate hydrolases"/>
    <property type="match status" value="1"/>
</dbReference>
<dbReference type="GO" id="GO:0005829">
    <property type="term" value="C:cytosol"/>
    <property type="evidence" value="ECO:0007669"/>
    <property type="project" value="TreeGrafter"/>
</dbReference>
<dbReference type="NCBIfam" id="NF008521">
    <property type="entry name" value="PRK11448.1"/>
    <property type="match status" value="1"/>
</dbReference>
<dbReference type="Proteomes" id="UP000057389">
    <property type="component" value="Unassembled WGS sequence"/>
</dbReference>
<dbReference type="OrthoDB" id="9804086at2"/>
<dbReference type="GeneID" id="300178505"/>
<dbReference type="InterPro" id="IPR006935">
    <property type="entry name" value="Helicase/UvrB_N"/>
</dbReference>
<dbReference type="CDD" id="cd18032">
    <property type="entry name" value="DEXHc_RE_I_III_res"/>
    <property type="match status" value="1"/>
</dbReference>
<keyword evidence="4" id="KW-0347">Helicase</keyword>
<dbReference type="GO" id="GO:0016787">
    <property type="term" value="F:hydrolase activity"/>
    <property type="evidence" value="ECO:0007669"/>
    <property type="project" value="InterPro"/>
</dbReference>
<keyword evidence="4" id="KW-0067">ATP-binding</keyword>
<dbReference type="Gene3D" id="3.40.50.300">
    <property type="entry name" value="P-loop containing nucleotide triphosphate hydrolases"/>
    <property type="match status" value="2"/>
</dbReference>
<dbReference type="SMART" id="SM00487">
    <property type="entry name" value="DEXDc"/>
    <property type="match status" value="1"/>
</dbReference>
<evidence type="ECO:0000256" key="1">
    <source>
        <dbReference type="SAM" id="Coils"/>
    </source>
</evidence>
<dbReference type="PROSITE" id="PS51192">
    <property type="entry name" value="HELICASE_ATP_BIND_1"/>
    <property type="match status" value="1"/>
</dbReference>
<dbReference type="InterPro" id="IPR014001">
    <property type="entry name" value="Helicase_ATP-bd"/>
</dbReference>
<dbReference type="InterPro" id="IPR027417">
    <property type="entry name" value="P-loop_NTPase"/>
</dbReference>
<dbReference type="CDD" id="cd18799">
    <property type="entry name" value="SF2_C_EcoAI-like"/>
    <property type="match status" value="1"/>
</dbReference>
<name>A0A109D9R8_9VIBR</name>
<sequence length="1193" mass="136026">MQKSNFEFLKGVNDFLYAIARAAEKNYPDDPNTTLVKLRIFGEATAKHLAKLLDIEVSENQHELLRELGKIPFVDDSILNVFHKLRKIGNQAVHEYHDDLQDAEMCLRFAFRLAVWYYRLVTKNYDFPVPQFVLPSSDSGEQFEQEVLSLKHELALARQSESQAKEQSKAELEAQQAKLTALNGYISVLESKQEETHDQSQARISALEAKLKEQETELSKKTEVERKAYKKQIIEEAKSRPLNLSEDETRYLIDNQLRKAGWDADTKKLNFANGTRPEVGRNIAIAEWPTGKDATGKTGFADYVLFVGLKPMGVIEAKKNNKDVSAKLTEAYRYSKYFDNDFLRSELQQAANGQDELDQVAEALPTYLPSWADSQGSSALKTREFKIPFCFSANGRGYKAAAKTKSGIWYRDVRHATNMPKALPEWHRPEELVAKLESDDQLTNNWFSRNADMSDLGLRYYQEEAVQATEQAIVNGQQDILLAMATGTGKTRTAIALMYRLIQSQRFKRVLFLVDRTSLGKQALDSFEDTNIKGDTFNSIFNVKGLTDRFPEDSTKIHVATVQSLVKRTLQSDEVMPVGRYDCIIVDEAHRGYILDKEQTEGEEKFRSEQDFISSYRRIIDHFDAVKVALTATPALHTIDIFGGEQKKPVYRYSYRKAVIDGYLTDQEPPIRIITKLSESGLYLSQGSEVQRLSNQGELINDTLDDEQGFEVADFNRALIASNFNKVVCEELVNYINPVKHVDPANPQKTLVFCVNNTHADSVVEELRTVFKAKYPQLEHDAIIKITGDSDKDSTKVQSMITRFKKERLPNIVVTVDLLTTGIDIPSICNLVFMRKVRSRILYEQMKGRATRLCPAVGKTSFKIFDAVDLYSTLQSVDTMRPVVVRPKVELQTLVNEITDSETYKVIEADGRSFAEHSHEQLVAKLQRISSHAEFNLLKSRDIDNQIKRFDEICQDSAGCNFASLAKTLKQKGPKWSAEVFNKVTNMVGRLEQLKQEINDLRDMPIFTDVDDSLLRVETVYGEHETAQDFLEAFDALVDKSSNQQEALDVIINRPRDLTRKGLLELQEWFDAQNFNEPTLKKAWKETKNQDVAARLIGHIRQAAIGDALLPFEDRVDLALDKIKAQKEWSDEQLNWLDRLASSIKEKVVLDDGTFKTGNYKRKGGQRKLMNVFNDELDSILTQFNEYMWDEPA</sequence>
<organism evidence="4 5">
    <name type="scientific">Vibrio toranzoniae</name>
    <dbReference type="NCBI Taxonomy" id="1194427"/>
    <lineage>
        <taxon>Bacteria</taxon>
        <taxon>Pseudomonadati</taxon>
        <taxon>Pseudomonadota</taxon>
        <taxon>Gammaproteobacteria</taxon>
        <taxon>Vibrionales</taxon>
        <taxon>Vibrionaceae</taxon>
        <taxon>Vibrio</taxon>
    </lineage>
</organism>
<keyword evidence="5" id="KW-1185">Reference proteome</keyword>
<dbReference type="Gene3D" id="3.90.1570.30">
    <property type="match status" value="1"/>
</dbReference>
<keyword evidence="4" id="KW-0378">Hydrolase</keyword>
<dbReference type="PROSITE" id="PS51194">
    <property type="entry name" value="HELICASE_CTER"/>
    <property type="match status" value="1"/>
</dbReference>
<dbReference type="RefSeq" id="WP_060467784.1">
    <property type="nucleotide sequence ID" value="NZ_AP025514.1"/>
</dbReference>
<evidence type="ECO:0000313" key="5">
    <source>
        <dbReference type="Proteomes" id="UP000057389"/>
    </source>
</evidence>
<protein>
    <submittedName>
        <fullName evidence="4">DEAD/DEAH box helicase</fullName>
    </submittedName>
</protein>
<dbReference type="GO" id="GO:0003677">
    <property type="term" value="F:DNA binding"/>
    <property type="evidence" value="ECO:0007669"/>
    <property type="project" value="InterPro"/>
</dbReference>
<dbReference type="PANTHER" id="PTHR47396">
    <property type="entry name" value="TYPE I RESTRICTION ENZYME ECOKI R PROTEIN"/>
    <property type="match status" value="1"/>
</dbReference>
<reference evidence="4 5" key="1">
    <citation type="submission" date="2015-11" db="EMBL/GenBank/DDBJ databases">
        <title>Draft WGS of Vibrio toranzoniae.</title>
        <authorList>
            <person name="Lasa A."/>
            <person name="Romalde J.L."/>
        </authorList>
    </citation>
    <scope>NUCLEOTIDE SEQUENCE [LARGE SCALE GENOMIC DNA]</scope>
    <source>
        <strain evidence="4 5">Vb 10.8</strain>
    </source>
</reference>
<feature type="domain" description="Helicase ATP-binding" evidence="2">
    <location>
        <begin position="471"/>
        <end position="652"/>
    </location>
</feature>
<dbReference type="REBASE" id="149374">
    <property type="entry name" value="Vto7225ORF5825P"/>
</dbReference>
<evidence type="ECO:0000313" key="4">
    <source>
        <dbReference type="EMBL" id="KWU01497.1"/>
    </source>
</evidence>
<dbReference type="AlphaFoldDB" id="A0A109D9R8"/>
<dbReference type="GO" id="GO:0004386">
    <property type="term" value="F:helicase activity"/>
    <property type="evidence" value="ECO:0007669"/>
    <property type="project" value="UniProtKB-KW"/>
</dbReference>
<keyword evidence="1" id="KW-0175">Coiled coil</keyword>
<dbReference type="Pfam" id="PF08463">
    <property type="entry name" value="EcoEI_R_C"/>
    <property type="match status" value="1"/>
</dbReference>
<comment type="caution">
    <text evidence="4">The sequence shown here is derived from an EMBL/GenBank/DDBJ whole genome shotgun (WGS) entry which is preliminary data.</text>
</comment>
<dbReference type="InterPro" id="IPR013670">
    <property type="entry name" value="EcoEI_R_C_dom"/>
</dbReference>